<dbReference type="InterPro" id="IPR025354">
    <property type="entry name" value="DUF4258"/>
</dbReference>
<name>A0A1F6A2B8_9BACT</name>
<dbReference type="AlphaFoldDB" id="A0A1F6A2B8"/>
<gene>
    <name evidence="1" type="ORF">A2721_01725</name>
</gene>
<protein>
    <submittedName>
        <fullName evidence="1">Toxin</fullName>
    </submittedName>
</protein>
<evidence type="ECO:0000313" key="1">
    <source>
        <dbReference type="EMBL" id="OGG18487.1"/>
    </source>
</evidence>
<accession>A0A1F6A2B8</accession>
<comment type="caution">
    <text evidence="1">The sequence shown here is derived from an EMBL/GenBank/DDBJ whole genome shotgun (WGS) entry which is preliminary data.</text>
</comment>
<sequence length="94" mass="11077">MKPVDWSAEKNEKLKEERGISFEEINDAIANNDVLDSYDHPNQKKYPGQKIMVVKVDDYAYLVPYVEDETKYFLKTAFPSRKATKKYIIEKKKL</sequence>
<dbReference type="STRING" id="1798381.A2721_01725"/>
<evidence type="ECO:0000313" key="2">
    <source>
        <dbReference type="Proteomes" id="UP000177871"/>
    </source>
</evidence>
<dbReference type="EMBL" id="MFJK01000014">
    <property type="protein sequence ID" value="OGG18487.1"/>
    <property type="molecule type" value="Genomic_DNA"/>
</dbReference>
<organism evidence="1 2">
    <name type="scientific">Candidatus Gottesmanbacteria bacterium RIFCSPHIGHO2_01_FULL_47_48</name>
    <dbReference type="NCBI Taxonomy" id="1798381"/>
    <lineage>
        <taxon>Bacteria</taxon>
        <taxon>Candidatus Gottesmaniibacteriota</taxon>
    </lineage>
</organism>
<dbReference type="Pfam" id="PF14076">
    <property type="entry name" value="DUF4258"/>
    <property type="match status" value="1"/>
</dbReference>
<reference evidence="1 2" key="1">
    <citation type="journal article" date="2016" name="Nat. Commun.">
        <title>Thousands of microbial genomes shed light on interconnected biogeochemical processes in an aquifer system.</title>
        <authorList>
            <person name="Anantharaman K."/>
            <person name="Brown C.T."/>
            <person name="Hug L.A."/>
            <person name="Sharon I."/>
            <person name="Castelle C.J."/>
            <person name="Probst A.J."/>
            <person name="Thomas B.C."/>
            <person name="Singh A."/>
            <person name="Wilkins M.J."/>
            <person name="Karaoz U."/>
            <person name="Brodie E.L."/>
            <person name="Williams K.H."/>
            <person name="Hubbard S.S."/>
            <person name="Banfield J.F."/>
        </authorList>
    </citation>
    <scope>NUCLEOTIDE SEQUENCE [LARGE SCALE GENOMIC DNA]</scope>
</reference>
<dbReference type="Proteomes" id="UP000177871">
    <property type="component" value="Unassembled WGS sequence"/>
</dbReference>
<proteinExistence type="predicted"/>